<comment type="caution">
    <text evidence="5">The sequence shown here is derived from an EMBL/GenBank/DDBJ whole genome shotgun (WGS) entry which is preliminary data.</text>
</comment>
<gene>
    <name evidence="5" type="ORF">CBF35_14550</name>
</gene>
<dbReference type="GO" id="GO:0003677">
    <property type="term" value="F:DNA binding"/>
    <property type="evidence" value="ECO:0007669"/>
    <property type="project" value="UniProtKB-KW"/>
</dbReference>
<evidence type="ECO:0000256" key="3">
    <source>
        <dbReference type="ARBA" id="ARBA00023163"/>
    </source>
</evidence>
<dbReference type="InterPro" id="IPR014036">
    <property type="entry name" value="DeoR-like_C"/>
</dbReference>
<keyword evidence="2" id="KW-0238">DNA-binding</keyword>
<dbReference type="InterPro" id="IPR050313">
    <property type="entry name" value="Carb_Metab_HTH_regulators"/>
</dbReference>
<dbReference type="SUPFAM" id="SSF46785">
    <property type="entry name" value="Winged helix' DNA-binding domain"/>
    <property type="match status" value="1"/>
</dbReference>
<dbReference type="Pfam" id="PF00455">
    <property type="entry name" value="DeoRC"/>
    <property type="match status" value="1"/>
</dbReference>
<accession>A0A429ZBZ4</accession>
<dbReference type="SUPFAM" id="SSF100950">
    <property type="entry name" value="NagB/RpiA/CoA transferase-like"/>
    <property type="match status" value="1"/>
</dbReference>
<keyword evidence="1" id="KW-0805">Transcription regulation</keyword>
<feature type="domain" description="HTH deoR-type" evidence="4">
    <location>
        <begin position="3"/>
        <end position="58"/>
    </location>
</feature>
<evidence type="ECO:0000313" key="5">
    <source>
        <dbReference type="EMBL" id="RST91227.1"/>
    </source>
</evidence>
<dbReference type="Gene3D" id="1.10.10.10">
    <property type="entry name" value="Winged helix-like DNA-binding domain superfamily/Winged helix DNA-binding domain"/>
    <property type="match status" value="1"/>
</dbReference>
<dbReference type="InterPro" id="IPR011991">
    <property type="entry name" value="ArsR-like_HTH"/>
</dbReference>
<dbReference type="OrthoDB" id="9797223at2"/>
<evidence type="ECO:0000259" key="4">
    <source>
        <dbReference type="PROSITE" id="PS51000"/>
    </source>
</evidence>
<dbReference type="Pfam" id="PF08220">
    <property type="entry name" value="HTH_DeoR"/>
    <property type="match status" value="1"/>
</dbReference>
<dbReference type="PANTHER" id="PTHR30363">
    <property type="entry name" value="HTH-TYPE TRANSCRIPTIONAL REGULATOR SRLR-RELATED"/>
    <property type="match status" value="1"/>
</dbReference>
<dbReference type="InterPro" id="IPR037171">
    <property type="entry name" value="NagB/RpiA_transferase-like"/>
</dbReference>
<dbReference type="EMBL" id="NGJU01000032">
    <property type="protein sequence ID" value="RST91227.1"/>
    <property type="molecule type" value="Genomic_DNA"/>
</dbReference>
<evidence type="ECO:0000256" key="1">
    <source>
        <dbReference type="ARBA" id="ARBA00023015"/>
    </source>
</evidence>
<dbReference type="PRINTS" id="PR00037">
    <property type="entry name" value="HTHLACR"/>
</dbReference>
<dbReference type="PANTHER" id="PTHR30363:SF56">
    <property type="entry name" value="TRANSCRIPTIONAL REGULATOR, DEOR FAMILY"/>
    <property type="match status" value="1"/>
</dbReference>
<dbReference type="GO" id="GO:0003700">
    <property type="term" value="F:DNA-binding transcription factor activity"/>
    <property type="evidence" value="ECO:0007669"/>
    <property type="project" value="InterPro"/>
</dbReference>
<dbReference type="CDD" id="cd00090">
    <property type="entry name" value="HTH_ARSR"/>
    <property type="match status" value="1"/>
</dbReference>
<dbReference type="RefSeq" id="WP_126782434.1">
    <property type="nucleotide sequence ID" value="NZ_CP177121.1"/>
</dbReference>
<dbReference type="AlphaFoldDB" id="A0A429ZBZ4"/>
<dbReference type="InterPro" id="IPR018356">
    <property type="entry name" value="Tscrpt_reg_HTH_DeoR_CS"/>
</dbReference>
<dbReference type="Gene3D" id="3.40.50.1360">
    <property type="match status" value="1"/>
</dbReference>
<dbReference type="PROSITE" id="PS51000">
    <property type="entry name" value="HTH_DEOR_2"/>
    <property type="match status" value="1"/>
</dbReference>
<keyword evidence="3" id="KW-0804">Transcription</keyword>
<dbReference type="SMART" id="SM00420">
    <property type="entry name" value="HTH_DEOR"/>
    <property type="match status" value="1"/>
</dbReference>
<name>A0A429ZBZ4_9ENTE</name>
<protein>
    <submittedName>
        <fullName evidence="5">DeoR family transcriptional regulator</fullName>
    </submittedName>
</protein>
<dbReference type="InterPro" id="IPR036390">
    <property type="entry name" value="WH_DNA-bd_sf"/>
</dbReference>
<dbReference type="PROSITE" id="PS00894">
    <property type="entry name" value="HTH_DEOR_1"/>
    <property type="match status" value="1"/>
</dbReference>
<evidence type="ECO:0000256" key="2">
    <source>
        <dbReference type="ARBA" id="ARBA00023125"/>
    </source>
</evidence>
<dbReference type="GeneID" id="98569565"/>
<proteinExistence type="predicted"/>
<dbReference type="InterPro" id="IPR036388">
    <property type="entry name" value="WH-like_DNA-bd_sf"/>
</dbReference>
<dbReference type="InterPro" id="IPR001034">
    <property type="entry name" value="DeoR_HTH"/>
</dbReference>
<organism evidence="5 6">
    <name type="scientific">Vagococcus salmoninarum</name>
    <dbReference type="NCBI Taxonomy" id="2739"/>
    <lineage>
        <taxon>Bacteria</taxon>
        <taxon>Bacillati</taxon>
        <taxon>Bacillota</taxon>
        <taxon>Bacilli</taxon>
        <taxon>Lactobacillales</taxon>
        <taxon>Enterococcaceae</taxon>
        <taxon>Vagococcus</taxon>
    </lineage>
</organism>
<dbReference type="Proteomes" id="UP000287239">
    <property type="component" value="Unassembled WGS sequence"/>
</dbReference>
<evidence type="ECO:0000313" key="6">
    <source>
        <dbReference type="Proteomes" id="UP000287239"/>
    </source>
</evidence>
<reference evidence="5 6" key="1">
    <citation type="submission" date="2017-05" db="EMBL/GenBank/DDBJ databases">
        <title>Vagococcus spp. assemblies.</title>
        <authorList>
            <person name="Gulvik C.A."/>
        </authorList>
    </citation>
    <scope>NUCLEOTIDE SEQUENCE [LARGE SCALE GENOMIC DNA]</scope>
    <source>
        <strain evidence="5 6">NCFB 2777</strain>
    </source>
</reference>
<sequence length="249" mass="27535">MLTEERKKRIIDLIDQEEIIKSQALMKDLNASESTIRRDLQELEAAGLLKRVHGGAKKIVKLDHEPTMLEKSSQNVQNKQLIAKYACQLINDGDVIYLDAGTSTYEMIPFLANKDITVVTNSVYHAAALSDLNISTMIIGGNIKLNTKAVVSAFSVKQITLFRFDKSFMGINGVHSDYGLTTPDSEEATMKTSAINQSEQIFFMADSSKFNKVSFAKVADIDTGIIITDRLAENVAPLMAQLSNIKEVN</sequence>
<keyword evidence="6" id="KW-1185">Reference proteome</keyword>
<dbReference type="SMART" id="SM01134">
    <property type="entry name" value="DeoRC"/>
    <property type="match status" value="1"/>
</dbReference>